<organism evidence="3 4">
    <name type="scientific">Estrella lausannensis</name>
    <dbReference type="NCBI Taxonomy" id="483423"/>
    <lineage>
        <taxon>Bacteria</taxon>
        <taxon>Pseudomonadati</taxon>
        <taxon>Chlamydiota</taxon>
        <taxon>Chlamydiia</taxon>
        <taxon>Parachlamydiales</taxon>
        <taxon>Candidatus Criblamydiaceae</taxon>
        <taxon>Estrella</taxon>
    </lineage>
</organism>
<dbReference type="PANTHER" id="PTHR24198">
    <property type="entry name" value="ANKYRIN REPEAT AND PROTEIN KINASE DOMAIN-CONTAINING PROTEIN"/>
    <property type="match status" value="1"/>
</dbReference>
<sequence>MQPTQNRLFINQQATLQPIETSASGKRIRESLAERTESAAKKHKIETDEPSRICAGSVMKDMSDANVQVAMQIESFKYGNPPFATAVPAGAARGLGLQEEILNFIESAIRFESSGKANQSDMGINDKALAFLYLMHQLASLNRLNDVLADGEFQGTSIPWLLAFNRKWDLLEKMIVNNIDIDFNSSPVIGQQHENSIFLLSIFAQQSNLARFILNTKKPIDINAVISEGPFAGANALYLMAITHQWDLVRETLAAYPHVDINSSSYQPLPDTPLGAKVIHLAALCSQWDIVHWLLCNRLDCQVNKPIDTIHEKGITLPLLAASHGQWDVLETILKRHPVLNINAAITTGDHAGYTILSILGLHKRWDLFSTVLNLYPHASVNASPHHGDQRGMTPLLMAAEAQQWHIVAKAIELQPDADLDTTYERCPLGGATPFWHAVNNRQWPIALTMLSINPYLNIECGPDSFSPLTSALVNKQTGFAKLFLLLGAKDPPQDDLINGTLNGVQTPLPIQYVAQTWRSALELTRVKIYDTLYNTWNRPENHSFAWIRSDRKLRSQIACEILIAEHPEIPFFHGLEKIVEKWVNLDDQRNVEAKERVAILALRQYRYNNGTLESPAPKVIRDIRRLILESIAEVGKNYPFECTNEVRREIVERIGVEQKGNPRLTKSFVEKAIKSAVIPDNPGPPTR</sequence>
<dbReference type="AlphaFoldDB" id="A0A0H5DQ54"/>
<dbReference type="SUPFAM" id="SSF48403">
    <property type="entry name" value="Ankyrin repeat"/>
    <property type="match status" value="1"/>
</dbReference>
<proteinExistence type="predicted"/>
<keyword evidence="2" id="KW-0040">ANK repeat</keyword>
<gene>
    <name evidence="3" type="ORF">ELAC_0834</name>
</gene>
<dbReference type="InterPro" id="IPR036770">
    <property type="entry name" value="Ankyrin_rpt-contain_sf"/>
</dbReference>
<dbReference type="PANTHER" id="PTHR24198:SF165">
    <property type="entry name" value="ANKYRIN REPEAT-CONTAINING PROTEIN-RELATED"/>
    <property type="match status" value="1"/>
</dbReference>
<reference evidence="4" key="1">
    <citation type="submission" date="2015-06" db="EMBL/GenBank/DDBJ databases">
        <authorList>
            <person name="Bertelli C."/>
        </authorList>
    </citation>
    <scope>NUCLEOTIDE SEQUENCE [LARGE SCALE GENOMIC DNA]</scope>
    <source>
        <strain evidence="4">CRIB-30</strain>
    </source>
</reference>
<dbReference type="Gene3D" id="1.25.40.20">
    <property type="entry name" value="Ankyrin repeat-containing domain"/>
    <property type="match status" value="1"/>
</dbReference>
<dbReference type="SMART" id="SM00248">
    <property type="entry name" value="ANK"/>
    <property type="match status" value="6"/>
</dbReference>
<dbReference type="EMBL" id="CWGJ01000011">
    <property type="protein sequence ID" value="CRX38183.1"/>
    <property type="molecule type" value="Genomic_DNA"/>
</dbReference>
<keyword evidence="4" id="KW-1185">Reference proteome</keyword>
<dbReference type="Proteomes" id="UP000220251">
    <property type="component" value="Unassembled WGS sequence"/>
</dbReference>
<accession>A0A0H5DQ54</accession>
<evidence type="ECO:0000256" key="1">
    <source>
        <dbReference type="ARBA" id="ARBA00022737"/>
    </source>
</evidence>
<evidence type="ECO:0000256" key="2">
    <source>
        <dbReference type="ARBA" id="ARBA00023043"/>
    </source>
</evidence>
<dbReference type="InterPro" id="IPR002110">
    <property type="entry name" value="Ankyrin_rpt"/>
</dbReference>
<protein>
    <submittedName>
        <fullName evidence="3">Uncharacterized protein</fullName>
    </submittedName>
</protein>
<name>A0A0H5DQ54_9BACT</name>
<evidence type="ECO:0000313" key="4">
    <source>
        <dbReference type="Proteomes" id="UP000220251"/>
    </source>
</evidence>
<keyword evidence="1" id="KW-0677">Repeat</keyword>
<evidence type="ECO:0000313" key="3">
    <source>
        <dbReference type="EMBL" id="CRX38183.1"/>
    </source>
</evidence>